<evidence type="ECO:0000256" key="1">
    <source>
        <dbReference type="ARBA" id="ARBA00004614"/>
    </source>
</evidence>
<name>A0A7R8V1R2_HERIL</name>
<evidence type="ECO:0008006" key="12">
    <source>
        <dbReference type="Google" id="ProtNLM"/>
    </source>
</evidence>
<dbReference type="AlphaFoldDB" id="A0A7R8V1R2"/>
<keyword evidence="3" id="KW-0812">Transmembrane</keyword>
<keyword evidence="5" id="KW-1133">Transmembrane helix</keyword>
<evidence type="ECO:0000256" key="4">
    <source>
        <dbReference type="ARBA" id="ARBA00022729"/>
    </source>
</evidence>
<dbReference type="Pfam" id="PF12280">
    <property type="entry name" value="BSMAP"/>
    <property type="match status" value="1"/>
</dbReference>
<evidence type="ECO:0000256" key="2">
    <source>
        <dbReference type="ARBA" id="ARBA00009643"/>
    </source>
</evidence>
<sequence>MNGSPVFAWIILVFVASGVVCAANLIDKSPSRCENICNNCKDLQRDLEADCQRGCQYFNILFLVSVSDQNKVSSIDTYEAKCKTSCSEAYDQQKRLNACFAGCSRMYEIQNQAPYINNWIIFMGESDKGMVLLPSDSETLNANDWLLLESFLRQDGENDAEETIVTDTIITERQASTSRDFFGHESMPWWMWCFPIVMFIIALWDCHIDSSARNVGDEFHHSHEIILNDKTIYPSLAVLPPKYSESEKNFLSESEDDDKCVKSVLNT</sequence>
<keyword evidence="4 9" id="KW-0732">Signal</keyword>
<keyword evidence="7" id="KW-0472">Membrane</keyword>
<dbReference type="GO" id="GO:0000139">
    <property type="term" value="C:Golgi membrane"/>
    <property type="evidence" value="ECO:0007669"/>
    <property type="project" value="UniProtKB-SubCell"/>
</dbReference>
<protein>
    <recommendedName>
        <fullName evidence="12">Transmembrane protein 59</fullName>
    </recommendedName>
</protein>
<gene>
    <name evidence="10" type="ORF">HERILL_LOCUS13061</name>
</gene>
<evidence type="ECO:0000256" key="6">
    <source>
        <dbReference type="ARBA" id="ARBA00023034"/>
    </source>
</evidence>
<organism evidence="10 11">
    <name type="scientific">Hermetia illucens</name>
    <name type="common">Black soldier fly</name>
    <dbReference type="NCBI Taxonomy" id="343691"/>
    <lineage>
        <taxon>Eukaryota</taxon>
        <taxon>Metazoa</taxon>
        <taxon>Ecdysozoa</taxon>
        <taxon>Arthropoda</taxon>
        <taxon>Hexapoda</taxon>
        <taxon>Insecta</taxon>
        <taxon>Pterygota</taxon>
        <taxon>Neoptera</taxon>
        <taxon>Endopterygota</taxon>
        <taxon>Diptera</taxon>
        <taxon>Brachycera</taxon>
        <taxon>Stratiomyomorpha</taxon>
        <taxon>Stratiomyidae</taxon>
        <taxon>Hermetiinae</taxon>
        <taxon>Hermetia</taxon>
    </lineage>
</organism>
<dbReference type="InParanoid" id="A0A7R8V1R2"/>
<dbReference type="PANTHER" id="PTHR28652:SF2">
    <property type="entry name" value="TRANSMEMBRANE PROTEIN 59-LIKE PROTEIN"/>
    <property type="match status" value="1"/>
</dbReference>
<proteinExistence type="inferred from homology"/>
<evidence type="ECO:0000256" key="9">
    <source>
        <dbReference type="SAM" id="SignalP"/>
    </source>
</evidence>
<evidence type="ECO:0000313" key="10">
    <source>
        <dbReference type="EMBL" id="CAD7090592.1"/>
    </source>
</evidence>
<evidence type="ECO:0000256" key="5">
    <source>
        <dbReference type="ARBA" id="ARBA00022989"/>
    </source>
</evidence>
<comment type="subcellular location">
    <subcellularLocation>
        <location evidence="1">Golgi apparatus membrane</location>
        <topology evidence="1">Single-pass type I membrane protein</topology>
    </subcellularLocation>
</comment>
<reference evidence="10 11" key="1">
    <citation type="submission" date="2020-11" db="EMBL/GenBank/DDBJ databases">
        <authorList>
            <person name="Wallbank WR R."/>
            <person name="Pardo Diaz C."/>
            <person name="Kozak K."/>
            <person name="Martin S."/>
            <person name="Jiggins C."/>
            <person name="Moest M."/>
            <person name="Warren A I."/>
            <person name="Generalovic N T."/>
            <person name="Byers J.R.P. K."/>
            <person name="Montejo-Kovacevich G."/>
            <person name="Yen C E."/>
        </authorList>
    </citation>
    <scope>NUCLEOTIDE SEQUENCE [LARGE SCALE GENOMIC DNA]</scope>
</reference>
<feature type="signal peptide" evidence="9">
    <location>
        <begin position="1"/>
        <end position="22"/>
    </location>
</feature>
<feature type="chain" id="PRO_5030925736" description="Transmembrane protein 59" evidence="9">
    <location>
        <begin position="23"/>
        <end position="267"/>
    </location>
</feature>
<evidence type="ECO:0000256" key="8">
    <source>
        <dbReference type="ARBA" id="ARBA00023180"/>
    </source>
</evidence>
<dbReference type="InterPro" id="IPR022065">
    <property type="entry name" value="Uncharacterised_TMEM59"/>
</dbReference>
<dbReference type="Proteomes" id="UP000594454">
    <property type="component" value="Chromosome 5"/>
</dbReference>
<keyword evidence="11" id="KW-1185">Reference proteome</keyword>
<dbReference type="OrthoDB" id="6371519at2759"/>
<evidence type="ECO:0000256" key="7">
    <source>
        <dbReference type="ARBA" id="ARBA00023136"/>
    </source>
</evidence>
<dbReference type="PANTHER" id="PTHR28652">
    <property type="entry name" value="TRANSMEMBRANE PROTEIN 59-LIKE PROTEIN"/>
    <property type="match status" value="1"/>
</dbReference>
<comment type="similarity">
    <text evidence="2">Belongs to the TMEM59 family.</text>
</comment>
<evidence type="ECO:0000313" key="11">
    <source>
        <dbReference type="Proteomes" id="UP000594454"/>
    </source>
</evidence>
<evidence type="ECO:0000256" key="3">
    <source>
        <dbReference type="ARBA" id="ARBA00022692"/>
    </source>
</evidence>
<accession>A0A7R8V1R2</accession>
<dbReference type="EMBL" id="LR899013">
    <property type="protein sequence ID" value="CAD7090592.1"/>
    <property type="molecule type" value="Genomic_DNA"/>
</dbReference>
<keyword evidence="8" id="KW-0325">Glycoprotein</keyword>
<keyword evidence="6" id="KW-0333">Golgi apparatus</keyword>